<name>A0ABM8BFM4_9LACO</name>
<dbReference type="NCBIfam" id="TIGR03828">
    <property type="entry name" value="pfkB"/>
    <property type="match status" value="1"/>
</dbReference>
<dbReference type="EMBL" id="AP026803">
    <property type="protein sequence ID" value="BDR60056.1"/>
    <property type="molecule type" value="Genomic_DNA"/>
</dbReference>
<evidence type="ECO:0000313" key="9">
    <source>
        <dbReference type="Proteomes" id="UP001321741"/>
    </source>
</evidence>
<evidence type="ECO:0000259" key="7">
    <source>
        <dbReference type="Pfam" id="PF00294"/>
    </source>
</evidence>
<dbReference type="SUPFAM" id="SSF53613">
    <property type="entry name" value="Ribokinase-like"/>
    <property type="match status" value="1"/>
</dbReference>
<comment type="similarity">
    <text evidence="1">Belongs to the carbohydrate kinase pfkB family.</text>
</comment>
<feature type="domain" description="Carbohydrate kinase PfkB" evidence="7">
    <location>
        <begin position="11"/>
        <end position="291"/>
    </location>
</feature>
<evidence type="ECO:0000256" key="5">
    <source>
        <dbReference type="ARBA" id="ARBA00022840"/>
    </source>
</evidence>
<evidence type="ECO:0000256" key="3">
    <source>
        <dbReference type="ARBA" id="ARBA00022741"/>
    </source>
</evidence>
<dbReference type="Proteomes" id="UP001321741">
    <property type="component" value="Chromosome"/>
</dbReference>
<dbReference type="InterPro" id="IPR011611">
    <property type="entry name" value="PfkB_dom"/>
</dbReference>
<evidence type="ECO:0000256" key="4">
    <source>
        <dbReference type="ARBA" id="ARBA00022777"/>
    </source>
</evidence>
<keyword evidence="4 8" id="KW-0418">Kinase</keyword>
<comment type="pathway">
    <text evidence="6">Carbohydrate metabolism; D-tagatose 6-phosphate degradation; D-glyceraldehyde 3-phosphate and glycerone phosphate from D-tagatose 6-phosphate: step 1/2.</text>
</comment>
<dbReference type="InterPro" id="IPR029056">
    <property type="entry name" value="Ribokinase-like"/>
</dbReference>
<accession>A0ABM8BFM4</accession>
<keyword evidence="2 6" id="KW-0808">Transferase</keyword>
<dbReference type="Pfam" id="PF00294">
    <property type="entry name" value="PfkB"/>
    <property type="match status" value="1"/>
</dbReference>
<sequence>MIYTVTLNPAIDLVIVTKKLEPRVVNRTESSELQPNGKGVNVSFILKKLGIESVATGIGGGFTLDYITAGLEQKKIQTNFFKVDEPSRVNVFTNVLDQDTEYKEVNPGPKIGQKPQEQFLAYLTATLKEDDVVVVSGSFSSGIKPAILTKIAQISHDQRAKLVIDSSYLEVMDTLPYHPFLIKPNDAELASFFKFKGKLTKAKTVELAERLVEAGCSNVLVSLGAQGAALVNRNQVLFANAPKIKVVNSACAGDTMLGTFIAFLEKKKPVEEALKVAVAAGSDTASRVGLTDFELDVLLTQVMIKEGKR</sequence>
<evidence type="ECO:0000256" key="2">
    <source>
        <dbReference type="ARBA" id="ARBA00022679"/>
    </source>
</evidence>
<evidence type="ECO:0000256" key="1">
    <source>
        <dbReference type="ARBA" id="ARBA00005380"/>
    </source>
</evidence>
<dbReference type="NCBIfam" id="TIGR03168">
    <property type="entry name" value="1-PFK"/>
    <property type="match status" value="1"/>
</dbReference>
<dbReference type="PIRSF" id="PIRSF000535">
    <property type="entry name" value="1PFK/6PFK/LacC"/>
    <property type="match status" value="1"/>
</dbReference>
<dbReference type="GO" id="GO:0016301">
    <property type="term" value="F:kinase activity"/>
    <property type="evidence" value="ECO:0007669"/>
    <property type="project" value="UniProtKB-KW"/>
</dbReference>
<evidence type="ECO:0000313" key="8">
    <source>
        <dbReference type="EMBL" id="BDR60056.1"/>
    </source>
</evidence>
<dbReference type="PANTHER" id="PTHR46566">
    <property type="entry name" value="1-PHOSPHOFRUCTOKINASE-RELATED"/>
    <property type="match status" value="1"/>
</dbReference>
<dbReference type="RefSeq" id="WP_317637774.1">
    <property type="nucleotide sequence ID" value="NZ_AP026803.1"/>
</dbReference>
<keyword evidence="6" id="KW-0423">Lactose metabolism</keyword>
<dbReference type="InterPro" id="IPR017583">
    <property type="entry name" value="Tagatose/fructose_Pkinase"/>
</dbReference>
<gene>
    <name evidence="8" type="ORF">KIM322_03170</name>
</gene>
<keyword evidence="5 6" id="KW-0067">ATP-binding</keyword>
<dbReference type="Gene3D" id="3.40.1190.20">
    <property type="match status" value="1"/>
</dbReference>
<protein>
    <recommendedName>
        <fullName evidence="6">Tagatose-6-phosphate kinase</fullName>
        <ecNumber evidence="6">2.7.1.144</ecNumber>
    </recommendedName>
</protein>
<dbReference type="CDD" id="cd01164">
    <property type="entry name" value="FruK_PfkB_like"/>
    <property type="match status" value="1"/>
</dbReference>
<keyword evidence="3 6" id="KW-0547">Nucleotide-binding</keyword>
<dbReference type="EC" id="2.7.1.144" evidence="6"/>
<organism evidence="8 9">
    <name type="scientific">Lactobacillus xylocopicola</name>
    <dbReference type="NCBI Taxonomy" id="2976676"/>
    <lineage>
        <taxon>Bacteria</taxon>
        <taxon>Bacillati</taxon>
        <taxon>Bacillota</taxon>
        <taxon>Bacilli</taxon>
        <taxon>Lactobacillales</taxon>
        <taxon>Lactobacillaceae</taxon>
        <taxon>Lactobacillus</taxon>
    </lineage>
</organism>
<comment type="catalytic activity">
    <reaction evidence="6">
        <text>D-tagatofuranose 6-phosphate + ATP = D-tagatofuranose 1,6-bisphosphate + ADP + H(+)</text>
        <dbReference type="Rhea" id="RHEA:12420"/>
        <dbReference type="ChEBI" id="CHEBI:15378"/>
        <dbReference type="ChEBI" id="CHEBI:30616"/>
        <dbReference type="ChEBI" id="CHEBI:58694"/>
        <dbReference type="ChEBI" id="CHEBI:58695"/>
        <dbReference type="ChEBI" id="CHEBI:456216"/>
        <dbReference type="EC" id="2.7.1.144"/>
    </reaction>
</comment>
<comment type="similarity">
    <text evidence="6">Belongs to the carbohydrate kinase PfkB family. LacC subfamily.</text>
</comment>
<dbReference type="PANTHER" id="PTHR46566:SF1">
    <property type="entry name" value="1-PHOSPHOFRUCTOKINASE"/>
    <property type="match status" value="1"/>
</dbReference>
<dbReference type="InterPro" id="IPR022463">
    <property type="entry name" value="1-PFruKinase"/>
</dbReference>
<reference evidence="8 9" key="1">
    <citation type="journal article" date="2023" name="Microbiol. Spectr.">
        <title>Symbiosis of Carpenter Bees with Uncharacterized Lactic Acid Bacteria Showing NAD Auxotrophy.</title>
        <authorList>
            <person name="Kawasaki S."/>
            <person name="Ozawa K."/>
            <person name="Mori T."/>
            <person name="Yamamoto A."/>
            <person name="Ito M."/>
            <person name="Ohkuma M."/>
            <person name="Sakamoto M."/>
            <person name="Matsutani M."/>
        </authorList>
    </citation>
    <scope>NUCLEOTIDE SEQUENCE [LARGE SCALE GENOMIC DNA]</scope>
    <source>
        <strain evidence="8 9">Kim32-2</strain>
    </source>
</reference>
<evidence type="ECO:0000256" key="6">
    <source>
        <dbReference type="PIRNR" id="PIRNR000535"/>
    </source>
</evidence>
<proteinExistence type="inferred from homology"/>
<keyword evidence="9" id="KW-1185">Reference proteome</keyword>